<keyword evidence="5 7" id="KW-0472">Membrane</keyword>
<feature type="domain" description="p-hydroxybenzoic acid efflux pump subunit AaeA-like beta-barrel" evidence="10">
    <location>
        <begin position="191"/>
        <end position="287"/>
    </location>
</feature>
<feature type="coiled-coil region" evidence="6">
    <location>
        <begin position="87"/>
        <end position="145"/>
    </location>
</feature>
<dbReference type="InterPro" id="IPR058634">
    <property type="entry name" value="AaeA-lik-b-barrel"/>
</dbReference>
<evidence type="ECO:0000256" key="3">
    <source>
        <dbReference type="ARBA" id="ARBA00022692"/>
    </source>
</evidence>
<evidence type="ECO:0000256" key="4">
    <source>
        <dbReference type="ARBA" id="ARBA00022989"/>
    </source>
</evidence>
<keyword evidence="3 7" id="KW-0812">Transmembrane</keyword>
<name>A0A916XXQ1_9HYPH</name>
<dbReference type="Proteomes" id="UP000613160">
    <property type="component" value="Unassembled WGS sequence"/>
</dbReference>
<evidence type="ECO:0000256" key="6">
    <source>
        <dbReference type="SAM" id="Coils"/>
    </source>
</evidence>
<gene>
    <name evidence="11" type="ORF">GCM10011335_21060</name>
</gene>
<dbReference type="GO" id="GO:0016020">
    <property type="term" value="C:membrane"/>
    <property type="evidence" value="ECO:0007669"/>
    <property type="project" value="InterPro"/>
</dbReference>
<comment type="similarity">
    <text evidence="2">Belongs to the membrane fusion protein (MFP) (TC 8.A.1) family.</text>
</comment>
<dbReference type="Gene3D" id="2.40.30.170">
    <property type="match status" value="1"/>
</dbReference>
<evidence type="ECO:0000256" key="2">
    <source>
        <dbReference type="ARBA" id="ARBA00009477"/>
    </source>
</evidence>
<feature type="transmembrane region" description="Helical" evidence="7">
    <location>
        <begin position="12"/>
        <end position="29"/>
    </location>
</feature>
<protein>
    <recommendedName>
        <fullName evidence="13">Efflux transporter periplasmic adaptor subunit</fullName>
    </recommendedName>
</protein>
<dbReference type="InterPro" id="IPR058625">
    <property type="entry name" value="MdtA-like_BSH"/>
</dbReference>
<comment type="caution">
    <text evidence="11">The sequence shown here is derived from an EMBL/GenBank/DDBJ whole genome shotgun (WGS) entry which is preliminary data.</text>
</comment>
<evidence type="ECO:0000259" key="8">
    <source>
        <dbReference type="Pfam" id="PF25876"/>
    </source>
</evidence>
<evidence type="ECO:0008006" key="13">
    <source>
        <dbReference type="Google" id="ProtNLM"/>
    </source>
</evidence>
<evidence type="ECO:0000256" key="7">
    <source>
        <dbReference type="SAM" id="Phobius"/>
    </source>
</evidence>
<dbReference type="PANTHER" id="PTHR30367:SF12">
    <property type="entry name" value="P-HYDROXYBENZOIC ACID EFFLUX PUMP SUBUNIT AAEA"/>
    <property type="match status" value="1"/>
</dbReference>
<dbReference type="Gene3D" id="2.40.50.100">
    <property type="match status" value="1"/>
</dbReference>
<dbReference type="PANTHER" id="PTHR30367">
    <property type="entry name" value="P-HYDROXYBENZOIC ACID EFFLUX PUMP SUBUNIT AAEA-RELATED"/>
    <property type="match status" value="1"/>
</dbReference>
<dbReference type="InterPro" id="IPR006143">
    <property type="entry name" value="RND_pump_MFP"/>
</dbReference>
<dbReference type="EMBL" id="BMJJ01000004">
    <property type="protein sequence ID" value="GGD18025.1"/>
    <property type="molecule type" value="Genomic_DNA"/>
</dbReference>
<evidence type="ECO:0000256" key="1">
    <source>
        <dbReference type="ARBA" id="ARBA00004167"/>
    </source>
</evidence>
<dbReference type="AlphaFoldDB" id="A0A916XXQ1"/>
<reference evidence="11" key="1">
    <citation type="journal article" date="2014" name="Int. J. Syst. Evol. Microbiol.">
        <title>Complete genome sequence of Corynebacterium casei LMG S-19264T (=DSM 44701T), isolated from a smear-ripened cheese.</title>
        <authorList>
            <consortium name="US DOE Joint Genome Institute (JGI-PGF)"/>
            <person name="Walter F."/>
            <person name="Albersmeier A."/>
            <person name="Kalinowski J."/>
            <person name="Ruckert C."/>
        </authorList>
    </citation>
    <scope>NUCLEOTIDE SEQUENCE</scope>
    <source>
        <strain evidence="11">CGMCC 1.15493</strain>
    </source>
</reference>
<evidence type="ECO:0000313" key="12">
    <source>
        <dbReference type="Proteomes" id="UP000613160"/>
    </source>
</evidence>
<dbReference type="SUPFAM" id="SSF111369">
    <property type="entry name" value="HlyD-like secretion proteins"/>
    <property type="match status" value="1"/>
</dbReference>
<dbReference type="GO" id="GO:0022857">
    <property type="term" value="F:transmembrane transporter activity"/>
    <property type="evidence" value="ECO:0007669"/>
    <property type="project" value="InterPro"/>
</dbReference>
<dbReference type="Pfam" id="PF25876">
    <property type="entry name" value="HH_MFP_RND"/>
    <property type="match status" value="1"/>
</dbReference>
<organism evidence="11 12">
    <name type="scientific">Aureimonas glaciei</name>
    <dbReference type="NCBI Taxonomy" id="1776957"/>
    <lineage>
        <taxon>Bacteria</taxon>
        <taxon>Pseudomonadati</taxon>
        <taxon>Pseudomonadota</taxon>
        <taxon>Alphaproteobacteria</taxon>
        <taxon>Hyphomicrobiales</taxon>
        <taxon>Aurantimonadaceae</taxon>
        <taxon>Aureimonas</taxon>
    </lineage>
</organism>
<evidence type="ECO:0000313" key="11">
    <source>
        <dbReference type="EMBL" id="GGD18025.1"/>
    </source>
</evidence>
<evidence type="ECO:0000256" key="5">
    <source>
        <dbReference type="ARBA" id="ARBA00023136"/>
    </source>
</evidence>
<reference evidence="11" key="2">
    <citation type="submission" date="2020-09" db="EMBL/GenBank/DDBJ databases">
        <authorList>
            <person name="Sun Q."/>
            <person name="Zhou Y."/>
        </authorList>
    </citation>
    <scope>NUCLEOTIDE SEQUENCE</scope>
    <source>
        <strain evidence="11">CGMCC 1.15493</strain>
    </source>
</reference>
<dbReference type="RefSeq" id="WP_188850556.1">
    <property type="nucleotide sequence ID" value="NZ_BMJJ01000004.1"/>
</dbReference>
<dbReference type="NCBIfam" id="TIGR01730">
    <property type="entry name" value="RND_mfp"/>
    <property type="match status" value="1"/>
</dbReference>
<accession>A0A916XXQ1</accession>
<evidence type="ECO:0000259" key="10">
    <source>
        <dbReference type="Pfam" id="PF25963"/>
    </source>
</evidence>
<keyword evidence="12" id="KW-1185">Reference proteome</keyword>
<comment type="subcellular location">
    <subcellularLocation>
        <location evidence="1">Membrane</location>
        <topology evidence="1">Single-pass membrane protein</topology>
    </subcellularLocation>
</comment>
<keyword evidence="4 7" id="KW-1133">Transmembrane helix</keyword>
<keyword evidence="6" id="KW-0175">Coiled coil</keyword>
<dbReference type="Pfam" id="PF25963">
    <property type="entry name" value="Beta-barrel_AAEA"/>
    <property type="match status" value="1"/>
</dbReference>
<feature type="domain" description="Multidrug resistance protein MdtA-like alpha-helical hairpin" evidence="8">
    <location>
        <begin position="87"/>
        <end position="153"/>
    </location>
</feature>
<dbReference type="InterPro" id="IPR050393">
    <property type="entry name" value="MFP_Efflux_Pump"/>
</dbReference>
<sequence>MKAFLLRTLRLAVTLVVVAIAAGVGWNVWHDYMNTPWTRDGHVRADVIGITPDVSGPVGAVLVRDNQTVAKGDVLIEIDGARFQLALDLAKAALADKQAALQQAERNAGRYRKLGKGAAVSQQTIEEAQLAAVQAEAAYQEALSNRGVAELNLERAVVRAPSAGIVSNLSLNPGDYVTAGKAVMALVDTETLRVEGYFEESQLTGIAVGDPVEIDLMAGTAKLTGRVESIAAGIEDRERSDGSNLLANVTPTFSWVRLAQRIPVRVALDAVPEGIRLVAGLTATVTVRPRGDADGGSLPAVAAAE</sequence>
<proteinExistence type="inferred from homology"/>
<dbReference type="InterPro" id="IPR058624">
    <property type="entry name" value="MdtA-like_HH"/>
</dbReference>
<evidence type="ECO:0000259" key="9">
    <source>
        <dbReference type="Pfam" id="PF25917"/>
    </source>
</evidence>
<dbReference type="Pfam" id="PF25917">
    <property type="entry name" value="BSH_RND"/>
    <property type="match status" value="1"/>
</dbReference>
<feature type="domain" description="Multidrug resistance protein MdtA-like barrel-sandwich hybrid" evidence="9">
    <location>
        <begin position="48"/>
        <end position="188"/>
    </location>
</feature>